<dbReference type="EMBL" id="SRHY01000028">
    <property type="protein sequence ID" value="TFJ92157.1"/>
    <property type="molecule type" value="Genomic_DNA"/>
</dbReference>
<sequence length="191" mass="22575">MSEKVKVSAEQAEAIEKYKRDLEKSHWQQRMNKIRTEATFEKCLLGIPTPDFLRALYYGYEVEPEFKRDDPVMVKWKGEDKEELWHVMKAWDSIVEIYDELGNFSTAGYNIVRHATETEIAEGKERRWWARHGRGVWKLQRGDVLAKVIDNFPVIVVYESDFNKFGADELSQMYKVLCFAENRLDRSVNNE</sequence>
<dbReference type="AlphaFoldDB" id="A0A4Y9AAE7"/>
<evidence type="ECO:0008006" key="3">
    <source>
        <dbReference type="Google" id="ProtNLM"/>
    </source>
</evidence>
<gene>
    <name evidence="1" type="ORF">E4U82_13845</name>
</gene>
<name>A0A4Y9AAE7_9BACI</name>
<evidence type="ECO:0000313" key="2">
    <source>
        <dbReference type="Proteomes" id="UP000298484"/>
    </source>
</evidence>
<comment type="caution">
    <text evidence="1">The sequence shown here is derived from an EMBL/GenBank/DDBJ whole genome shotgun (WGS) entry which is preliminary data.</text>
</comment>
<protein>
    <recommendedName>
        <fullName evidence="3">DUF1642 domain-containing protein</fullName>
    </recommendedName>
</protein>
<accession>A0A4Y9AAE7</accession>
<evidence type="ECO:0000313" key="1">
    <source>
        <dbReference type="EMBL" id="TFJ92157.1"/>
    </source>
</evidence>
<dbReference type="OrthoDB" id="2968318at2"/>
<reference evidence="1 2" key="1">
    <citation type="submission" date="2019-03" db="EMBL/GenBank/DDBJ databases">
        <title>Genome sequence of Lentibacillus salicampi ATCC BAA-719.</title>
        <authorList>
            <person name="Maclea K.S."/>
            <person name="Simoes Junior M."/>
        </authorList>
    </citation>
    <scope>NUCLEOTIDE SEQUENCE [LARGE SCALE GENOMIC DNA]</scope>
    <source>
        <strain evidence="1 2">ATCC BAA-719</strain>
    </source>
</reference>
<dbReference type="Proteomes" id="UP000298484">
    <property type="component" value="Unassembled WGS sequence"/>
</dbReference>
<proteinExistence type="predicted"/>
<organism evidence="1 2">
    <name type="scientific">Lentibacillus salicampi</name>
    <dbReference type="NCBI Taxonomy" id="175306"/>
    <lineage>
        <taxon>Bacteria</taxon>
        <taxon>Bacillati</taxon>
        <taxon>Bacillota</taxon>
        <taxon>Bacilli</taxon>
        <taxon>Bacillales</taxon>
        <taxon>Bacillaceae</taxon>
        <taxon>Lentibacillus</taxon>
    </lineage>
</organism>
<keyword evidence="2" id="KW-1185">Reference proteome</keyword>
<dbReference type="RefSeq" id="WP_135110764.1">
    <property type="nucleotide sequence ID" value="NZ_SRHY01000028.1"/>
</dbReference>